<comment type="caution">
    <text evidence="2">The sequence shown here is derived from an EMBL/GenBank/DDBJ whole genome shotgun (WGS) entry which is preliminary data.</text>
</comment>
<sequence length="84" mass="9172">MLYTLGSDPTENDSVEGLRPNARGPGLHAKSLRYIGSTIVGVGSPDPPQFVCDDSEYEDVFVSGNCLDWWVKGPKFLHICESSL</sequence>
<accession>A0ABC8RZT2</accession>
<organism evidence="2 3">
    <name type="scientific">Ilex paraguariensis</name>
    <name type="common">yerba mate</name>
    <dbReference type="NCBI Taxonomy" id="185542"/>
    <lineage>
        <taxon>Eukaryota</taxon>
        <taxon>Viridiplantae</taxon>
        <taxon>Streptophyta</taxon>
        <taxon>Embryophyta</taxon>
        <taxon>Tracheophyta</taxon>
        <taxon>Spermatophyta</taxon>
        <taxon>Magnoliopsida</taxon>
        <taxon>eudicotyledons</taxon>
        <taxon>Gunneridae</taxon>
        <taxon>Pentapetalae</taxon>
        <taxon>asterids</taxon>
        <taxon>campanulids</taxon>
        <taxon>Aquifoliales</taxon>
        <taxon>Aquifoliaceae</taxon>
        <taxon>Ilex</taxon>
    </lineage>
</organism>
<dbReference type="Proteomes" id="UP001642360">
    <property type="component" value="Unassembled WGS sequence"/>
</dbReference>
<dbReference type="AlphaFoldDB" id="A0ABC8RZT2"/>
<proteinExistence type="predicted"/>
<keyword evidence="3" id="KW-1185">Reference proteome</keyword>
<name>A0ABC8RZT2_9AQUA</name>
<protein>
    <submittedName>
        <fullName evidence="2">Uncharacterized protein</fullName>
    </submittedName>
</protein>
<reference evidence="2 3" key="1">
    <citation type="submission" date="2024-02" db="EMBL/GenBank/DDBJ databases">
        <authorList>
            <person name="Vignale AGUSTIN F."/>
            <person name="Sosa J E."/>
            <person name="Modenutti C."/>
        </authorList>
    </citation>
    <scope>NUCLEOTIDE SEQUENCE [LARGE SCALE GENOMIC DNA]</scope>
</reference>
<evidence type="ECO:0000256" key="1">
    <source>
        <dbReference type="SAM" id="MobiDB-lite"/>
    </source>
</evidence>
<evidence type="ECO:0000313" key="2">
    <source>
        <dbReference type="EMBL" id="CAK9150498.1"/>
    </source>
</evidence>
<evidence type="ECO:0000313" key="3">
    <source>
        <dbReference type="Proteomes" id="UP001642360"/>
    </source>
</evidence>
<feature type="region of interest" description="Disordered" evidence="1">
    <location>
        <begin position="1"/>
        <end position="23"/>
    </location>
</feature>
<gene>
    <name evidence="2" type="ORF">ILEXP_LOCUS18655</name>
</gene>
<dbReference type="EMBL" id="CAUOFW020002047">
    <property type="protein sequence ID" value="CAK9150498.1"/>
    <property type="molecule type" value="Genomic_DNA"/>
</dbReference>